<dbReference type="PANTHER" id="PTHR21015:SF22">
    <property type="entry name" value="GLYCOSYLTRANSFERASE"/>
    <property type="match status" value="1"/>
</dbReference>
<proteinExistence type="predicted"/>
<dbReference type="Gene3D" id="3.40.50.2000">
    <property type="entry name" value="Glycogen Phosphorylase B"/>
    <property type="match status" value="1"/>
</dbReference>
<evidence type="ECO:0000313" key="1">
    <source>
        <dbReference type="EMBL" id="MFC3811650.1"/>
    </source>
</evidence>
<dbReference type="Proteomes" id="UP001595616">
    <property type="component" value="Unassembled WGS sequence"/>
</dbReference>
<protein>
    <submittedName>
        <fullName evidence="1">Glycosyltransferase family protein</fullName>
    </submittedName>
</protein>
<gene>
    <name evidence="1" type="ORF">ACFOOI_13390</name>
</gene>
<comment type="caution">
    <text evidence="1">The sequence shown here is derived from an EMBL/GenBank/DDBJ whole genome shotgun (WGS) entry which is preliminary data.</text>
</comment>
<name>A0ABV7YX87_9BACT</name>
<dbReference type="PANTHER" id="PTHR21015">
    <property type="entry name" value="UDP-N-ACETYLGLUCOSAMINE--N-ACETYLMURAMYL-(PENTAPEPTIDE) PYROPHOSPHORYL-UNDECAPRENOL N-ACETYLGLUCOSAMINE TRANSFERASE 1"/>
    <property type="match status" value="1"/>
</dbReference>
<dbReference type="EMBL" id="JBHRYQ010000001">
    <property type="protein sequence ID" value="MFC3811650.1"/>
    <property type="molecule type" value="Genomic_DNA"/>
</dbReference>
<organism evidence="1 2">
    <name type="scientific">Lacihabitans lacunae</name>
    <dbReference type="NCBI Taxonomy" id="1028214"/>
    <lineage>
        <taxon>Bacteria</taxon>
        <taxon>Pseudomonadati</taxon>
        <taxon>Bacteroidota</taxon>
        <taxon>Cytophagia</taxon>
        <taxon>Cytophagales</taxon>
        <taxon>Leadbetterellaceae</taxon>
        <taxon>Lacihabitans</taxon>
    </lineage>
</organism>
<dbReference type="SUPFAM" id="SSF53756">
    <property type="entry name" value="UDP-Glycosyltransferase/glycogen phosphorylase"/>
    <property type="match status" value="1"/>
</dbReference>
<dbReference type="Pfam" id="PF13528">
    <property type="entry name" value="Glyco_trans_1_3"/>
    <property type="match status" value="1"/>
</dbReference>
<keyword evidence="2" id="KW-1185">Reference proteome</keyword>
<dbReference type="RefSeq" id="WP_379838487.1">
    <property type="nucleotide sequence ID" value="NZ_JBHRYQ010000001.1"/>
</dbReference>
<accession>A0ABV7YX87</accession>
<evidence type="ECO:0000313" key="2">
    <source>
        <dbReference type="Proteomes" id="UP001595616"/>
    </source>
</evidence>
<sequence>MKFLFIIQGEGRGHQTQAIALSQILQENGHQVCAALFGTSDLSKTPELFKTNVGFDLIPFESPALAYNPKTKGLSIRQTLKYSLPKLPKYINSIRLIKTTVELLKPDAIINFYDFLGGVYSGILNKNIPVYAIGHQYLLLNPKFNHPKKHYLDRLTVNINSTITAWGSTKKLALSFSAFENYKNIKTTPPLLRKEIKKLGPSEQNFILVYLTQSSLLERLIPIAKAYPNEYFECFLNTWDETLELPDNIKINPISADKYLEKMASCKAIITTAGFESACEAMYLNKPVMMIPVPNHYEQHCNAIDAQRAQAGHFEMEINVASFERFLFILKNKKHNHRPWLNQTSSFFLNELGINNLQSPKLEFA</sequence>
<reference evidence="2" key="1">
    <citation type="journal article" date="2019" name="Int. J. Syst. Evol. Microbiol.">
        <title>The Global Catalogue of Microorganisms (GCM) 10K type strain sequencing project: providing services to taxonomists for standard genome sequencing and annotation.</title>
        <authorList>
            <consortium name="The Broad Institute Genomics Platform"/>
            <consortium name="The Broad Institute Genome Sequencing Center for Infectious Disease"/>
            <person name="Wu L."/>
            <person name="Ma J."/>
        </authorList>
    </citation>
    <scope>NUCLEOTIDE SEQUENCE [LARGE SCALE GENOMIC DNA]</scope>
    <source>
        <strain evidence="2">CECT 7956</strain>
    </source>
</reference>